<feature type="chain" id="PRO_5012244024" description="TPM domain-containing protein" evidence="2">
    <location>
        <begin position="30"/>
        <end position="301"/>
    </location>
</feature>
<gene>
    <name evidence="4" type="ORF">CAL22_00780</name>
</gene>
<keyword evidence="2" id="KW-0732">Signal</keyword>
<keyword evidence="5" id="KW-1185">Reference proteome</keyword>
<dbReference type="PANTHER" id="PTHR30373">
    <property type="entry name" value="UPF0603 PROTEIN YGCG"/>
    <property type="match status" value="1"/>
</dbReference>
<dbReference type="EMBL" id="NEVU01000001">
    <property type="protein sequence ID" value="OZI77123.1"/>
    <property type="molecule type" value="Genomic_DNA"/>
</dbReference>
<evidence type="ECO:0000313" key="4">
    <source>
        <dbReference type="EMBL" id="OZI77123.1"/>
    </source>
</evidence>
<keyword evidence="1" id="KW-1133">Transmembrane helix</keyword>
<dbReference type="OrthoDB" id="9810918at2"/>
<accession>A0A261VV06</accession>
<sequence>MNPASSKRWLAALAWVLASLLCLAAPAQAQQAKEVAVPTLTKRVTDLTATLDAAQQTALESKLAALEQRKGAQVAVLIVPTTGPDTVEQFATRVFDKWKLGRQKVDDGILFVVAKNDHALRFEVGYGLEGAVPDAMAARIIREQVVPHFKQDDYAAGIDAGVDSLVKLIDGEALPAPVANADSGSSSHSSGFEWGDLLDVGLFLLVLLIAAPPILGAAVAGVAAGVMSGSLLMGGIAAVIVGGLSFLLGVTGLKKSLASRGGRGGGGGFGGGGGWGGGGGGGGGFGGGGGSSGGGGASGRW</sequence>
<keyword evidence="1" id="KW-0812">Transmembrane</keyword>
<dbReference type="Proteomes" id="UP000216429">
    <property type="component" value="Unassembled WGS sequence"/>
</dbReference>
<protein>
    <recommendedName>
        <fullName evidence="3">TPM domain-containing protein</fullName>
    </recommendedName>
</protein>
<evidence type="ECO:0000256" key="1">
    <source>
        <dbReference type="SAM" id="Phobius"/>
    </source>
</evidence>
<feature type="transmembrane region" description="Helical" evidence="1">
    <location>
        <begin position="200"/>
        <end position="224"/>
    </location>
</feature>
<feature type="signal peptide" evidence="2">
    <location>
        <begin position="1"/>
        <end position="29"/>
    </location>
</feature>
<keyword evidence="1" id="KW-0472">Membrane</keyword>
<evidence type="ECO:0000259" key="3">
    <source>
        <dbReference type="Pfam" id="PF04536"/>
    </source>
</evidence>
<dbReference type="Gene3D" id="3.10.310.50">
    <property type="match status" value="1"/>
</dbReference>
<feature type="transmembrane region" description="Helical" evidence="1">
    <location>
        <begin position="231"/>
        <end position="253"/>
    </location>
</feature>
<comment type="caution">
    <text evidence="4">The sequence shown here is derived from an EMBL/GenBank/DDBJ whole genome shotgun (WGS) entry which is preliminary data.</text>
</comment>
<reference evidence="5" key="1">
    <citation type="submission" date="2017-05" db="EMBL/GenBank/DDBJ databases">
        <title>Complete and WGS of Bordetella genogroups.</title>
        <authorList>
            <person name="Spilker T."/>
            <person name="Lipuma J."/>
        </authorList>
    </citation>
    <scope>NUCLEOTIDE SEQUENCE [LARGE SCALE GENOMIC DNA]</scope>
    <source>
        <strain evidence="5">AU6712</strain>
    </source>
</reference>
<dbReference type="AlphaFoldDB" id="A0A261VV06"/>
<dbReference type="RefSeq" id="WP_094809543.1">
    <property type="nucleotide sequence ID" value="NZ_NEVU01000001.1"/>
</dbReference>
<dbReference type="PANTHER" id="PTHR30373:SF2">
    <property type="entry name" value="UPF0603 PROTEIN YGCG"/>
    <property type="match status" value="1"/>
</dbReference>
<dbReference type="Pfam" id="PF04536">
    <property type="entry name" value="TPM_phosphatase"/>
    <property type="match status" value="1"/>
</dbReference>
<name>A0A261VV06_9BORD</name>
<evidence type="ECO:0000256" key="2">
    <source>
        <dbReference type="SAM" id="SignalP"/>
    </source>
</evidence>
<proteinExistence type="predicted"/>
<organism evidence="4 5">
    <name type="scientific">Bordetella genomosp. 12</name>
    <dbReference type="NCBI Taxonomy" id="463035"/>
    <lineage>
        <taxon>Bacteria</taxon>
        <taxon>Pseudomonadati</taxon>
        <taxon>Pseudomonadota</taxon>
        <taxon>Betaproteobacteria</taxon>
        <taxon>Burkholderiales</taxon>
        <taxon>Alcaligenaceae</taxon>
        <taxon>Bordetella</taxon>
    </lineage>
</organism>
<dbReference type="InterPro" id="IPR007621">
    <property type="entry name" value="TPM_dom"/>
</dbReference>
<feature type="domain" description="TPM" evidence="3">
    <location>
        <begin position="44"/>
        <end position="167"/>
    </location>
</feature>
<evidence type="ECO:0000313" key="5">
    <source>
        <dbReference type="Proteomes" id="UP000216429"/>
    </source>
</evidence>